<dbReference type="SUPFAM" id="SSF109604">
    <property type="entry name" value="HD-domain/PDEase-like"/>
    <property type="match status" value="1"/>
</dbReference>
<dbReference type="PANTHER" id="PTHR30075:SF2">
    <property type="entry name" value="GLYCINE--TRNA LIGASE, CHLOROPLASTIC_MITOCHONDRIAL 2"/>
    <property type="match status" value="1"/>
</dbReference>
<evidence type="ECO:0000259" key="13">
    <source>
        <dbReference type="Pfam" id="PF05746"/>
    </source>
</evidence>
<dbReference type="EMBL" id="JAHFVK010000001">
    <property type="protein sequence ID" value="MBT2133687.1"/>
    <property type="molecule type" value="Genomic_DNA"/>
</dbReference>
<proteinExistence type="inferred from homology"/>
<dbReference type="InterPro" id="IPR015944">
    <property type="entry name" value="Gly-tRNA-synth_bsu"/>
</dbReference>
<comment type="subunit">
    <text evidence="3 11">Tetramer of two alpha and two beta subunits.</text>
</comment>
<reference evidence="14 15" key="1">
    <citation type="submission" date="2021-05" db="EMBL/GenBank/DDBJ databases">
        <title>Croceibacterium sp. LX-88 genome sequence.</title>
        <authorList>
            <person name="Luo X."/>
        </authorList>
    </citation>
    <scope>NUCLEOTIDE SEQUENCE [LARGE SCALE GENOMIC DNA]</scope>
    <source>
        <strain evidence="14 15">LX-88</strain>
    </source>
</reference>
<gene>
    <name evidence="11 14" type="primary">glyS</name>
    <name evidence="14" type="ORF">KK137_05005</name>
</gene>
<keyword evidence="4 11" id="KW-0963">Cytoplasm</keyword>
<evidence type="ECO:0000256" key="7">
    <source>
        <dbReference type="ARBA" id="ARBA00022840"/>
    </source>
</evidence>
<keyword evidence="9 11" id="KW-0030">Aminoacyl-tRNA synthetase</keyword>
<evidence type="ECO:0000256" key="9">
    <source>
        <dbReference type="ARBA" id="ARBA00023146"/>
    </source>
</evidence>
<evidence type="ECO:0000256" key="6">
    <source>
        <dbReference type="ARBA" id="ARBA00022741"/>
    </source>
</evidence>
<dbReference type="PRINTS" id="PR01045">
    <property type="entry name" value="TRNASYNTHGB"/>
</dbReference>
<evidence type="ECO:0000256" key="1">
    <source>
        <dbReference type="ARBA" id="ARBA00004496"/>
    </source>
</evidence>
<evidence type="ECO:0000256" key="12">
    <source>
        <dbReference type="SAM" id="MobiDB-lite"/>
    </source>
</evidence>
<evidence type="ECO:0000256" key="2">
    <source>
        <dbReference type="ARBA" id="ARBA00008226"/>
    </source>
</evidence>
<protein>
    <recommendedName>
        <fullName evidence="11">Glycine--tRNA ligase beta subunit</fullName>
        <ecNumber evidence="11">6.1.1.14</ecNumber>
    </recommendedName>
    <alternativeName>
        <fullName evidence="11">Glycyl-tRNA synthetase beta subunit</fullName>
        <shortName evidence="11">GlyRS</shortName>
    </alternativeName>
</protein>
<dbReference type="Pfam" id="PF05746">
    <property type="entry name" value="DALR_1"/>
    <property type="match status" value="1"/>
</dbReference>
<comment type="similarity">
    <text evidence="2 11">Belongs to the class-II aminoacyl-tRNA synthetase family.</text>
</comment>
<comment type="subcellular location">
    <subcellularLocation>
        <location evidence="1 11">Cytoplasm</location>
    </subcellularLocation>
</comment>
<evidence type="ECO:0000313" key="14">
    <source>
        <dbReference type="EMBL" id="MBT2133687.1"/>
    </source>
</evidence>
<organism evidence="14 15">
    <name type="scientific">Croceibacterium selenioxidans</name>
    <dbReference type="NCBI Taxonomy" id="2838833"/>
    <lineage>
        <taxon>Bacteria</taxon>
        <taxon>Pseudomonadati</taxon>
        <taxon>Pseudomonadota</taxon>
        <taxon>Alphaproteobacteria</taxon>
        <taxon>Sphingomonadales</taxon>
        <taxon>Erythrobacteraceae</taxon>
        <taxon>Croceibacterium</taxon>
    </lineage>
</organism>
<dbReference type="InterPro" id="IPR008909">
    <property type="entry name" value="DALR_anticod-bd"/>
</dbReference>
<dbReference type="GO" id="GO:0004820">
    <property type="term" value="F:glycine-tRNA ligase activity"/>
    <property type="evidence" value="ECO:0007669"/>
    <property type="project" value="UniProtKB-EC"/>
</dbReference>
<evidence type="ECO:0000313" key="15">
    <source>
        <dbReference type="Proteomes" id="UP000811255"/>
    </source>
</evidence>
<comment type="catalytic activity">
    <reaction evidence="10 11">
        <text>tRNA(Gly) + glycine + ATP = glycyl-tRNA(Gly) + AMP + diphosphate</text>
        <dbReference type="Rhea" id="RHEA:16013"/>
        <dbReference type="Rhea" id="RHEA-COMP:9664"/>
        <dbReference type="Rhea" id="RHEA-COMP:9683"/>
        <dbReference type="ChEBI" id="CHEBI:30616"/>
        <dbReference type="ChEBI" id="CHEBI:33019"/>
        <dbReference type="ChEBI" id="CHEBI:57305"/>
        <dbReference type="ChEBI" id="CHEBI:78442"/>
        <dbReference type="ChEBI" id="CHEBI:78522"/>
        <dbReference type="ChEBI" id="CHEBI:456215"/>
        <dbReference type="EC" id="6.1.1.14"/>
    </reaction>
</comment>
<keyword evidence="8 11" id="KW-0648">Protein biosynthesis</keyword>
<evidence type="ECO:0000256" key="4">
    <source>
        <dbReference type="ARBA" id="ARBA00022490"/>
    </source>
</evidence>
<evidence type="ECO:0000256" key="8">
    <source>
        <dbReference type="ARBA" id="ARBA00022917"/>
    </source>
</evidence>
<evidence type="ECO:0000256" key="11">
    <source>
        <dbReference type="HAMAP-Rule" id="MF_00255"/>
    </source>
</evidence>
<dbReference type="PANTHER" id="PTHR30075">
    <property type="entry name" value="GLYCYL-TRNA SYNTHETASE"/>
    <property type="match status" value="1"/>
</dbReference>
<dbReference type="Proteomes" id="UP000811255">
    <property type="component" value="Unassembled WGS sequence"/>
</dbReference>
<feature type="domain" description="DALR anticodon binding" evidence="13">
    <location>
        <begin position="640"/>
        <end position="715"/>
    </location>
</feature>
<comment type="caution">
    <text evidence="14">The sequence shown here is derived from an EMBL/GenBank/DDBJ whole genome shotgun (WGS) entry which is preliminary data.</text>
</comment>
<keyword evidence="6 11" id="KW-0547">Nucleotide-binding</keyword>
<evidence type="ECO:0000256" key="3">
    <source>
        <dbReference type="ARBA" id="ARBA00011209"/>
    </source>
</evidence>
<keyword evidence="15" id="KW-1185">Reference proteome</keyword>
<sequence length="727" mass="78921">MTDFLLELRCEEIPARMQAGARADLEKLFRKELEAAGVTAGAITVWSTPRRLSLIARGLPEATEAVREETKGPRVGAPPQALEGFLRKSGLTQDQLEERDGVLFAVVEKPGRAVKALLAEAIPAIARAFPWPKSMRWGAASLTTDSIRWVRPLSGIVAIFGEELVECTVGDVASGYMTLGHRFHHAGPITIGSVADYQEKLRACHVIVDHEERQNLIRSGAAKAASDAGLALIEDEGLVIENAGLTEWPVPLLGRFEESFLEVPPEVIQLTARINQKYFVCNSPLQLAEGAGVGPVSDERDTPTSNPSRKWEGDKLANAFVCTANIEAKDGGAAIVDGNRKVLAARLSDARFFWQQDRKTLLAEQAKKLSRITFHEKLGTVADKVERVAELAEWLATEGIVPTCDPKLARQAAELCKADLVTDMVGEFPELQGLMGGYYARAEGLPNAVADAIRDHYKPAGQGDDVPTAPVTVAVSLADKLDTLSSFFAINEKPTGSKDPFALRRAALGVIRLIEANGLRMPVAKGELLEFFADRLKVQQREAGVRHDLIDAVFALGNEDDLVRLLARVRALQSFVGTEDGTNLLAGYKRAANILKKEDWRGIEGEIARTGEEDPLALVDDPDLAPVIAAKMAERHGKELSYTPEPAEKALIDALDSAEPEASSNIEAEAFEGAMAALASLRAPIDRFFDEVTVNDENSDKRAARLDLLARFRAAVHSVADFSRIEG</sequence>
<evidence type="ECO:0000256" key="10">
    <source>
        <dbReference type="ARBA" id="ARBA00047937"/>
    </source>
</evidence>
<dbReference type="HAMAP" id="MF_00255">
    <property type="entry name" value="Gly_tRNA_synth_beta"/>
    <property type="match status" value="1"/>
</dbReference>
<dbReference type="RefSeq" id="WP_214535989.1">
    <property type="nucleotide sequence ID" value="NZ_JAHFVK010000001.1"/>
</dbReference>
<keyword evidence="7 11" id="KW-0067">ATP-binding</keyword>
<dbReference type="InterPro" id="IPR006194">
    <property type="entry name" value="Gly-tRNA-synth_heterodimer"/>
</dbReference>
<feature type="region of interest" description="Disordered" evidence="12">
    <location>
        <begin position="291"/>
        <end position="311"/>
    </location>
</feature>
<evidence type="ECO:0000256" key="5">
    <source>
        <dbReference type="ARBA" id="ARBA00022598"/>
    </source>
</evidence>
<name>A0ABS5W2X5_9SPHN</name>
<dbReference type="EC" id="6.1.1.14" evidence="11"/>
<keyword evidence="5 11" id="KW-0436">Ligase</keyword>
<accession>A0ABS5W2X5</accession>
<dbReference type="Pfam" id="PF02092">
    <property type="entry name" value="tRNA_synt_2f"/>
    <property type="match status" value="1"/>
</dbReference>
<dbReference type="PROSITE" id="PS50861">
    <property type="entry name" value="AA_TRNA_LIGASE_II_GLYAB"/>
    <property type="match status" value="1"/>
</dbReference>
<dbReference type="NCBIfam" id="TIGR00211">
    <property type="entry name" value="glyS"/>
    <property type="match status" value="1"/>
</dbReference>